<dbReference type="Proteomes" id="UP001580928">
    <property type="component" value="Unassembled WGS sequence"/>
</dbReference>
<organism evidence="1 2">
    <name type="scientific">Albibacterium profundi</name>
    <dbReference type="NCBI Taxonomy" id="3134906"/>
    <lineage>
        <taxon>Bacteria</taxon>
        <taxon>Pseudomonadati</taxon>
        <taxon>Bacteroidota</taxon>
        <taxon>Sphingobacteriia</taxon>
        <taxon>Sphingobacteriales</taxon>
        <taxon>Sphingobacteriaceae</taxon>
        <taxon>Albibacterium</taxon>
    </lineage>
</organism>
<proteinExistence type="predicted"/>
<protein>
    <submittedName>
        <fullName evidence="1">Nucleoid-associated protein</fullName>
    </submittedName>
</protein>
<evidence type="ECO:0000313" key="2">
    <source>
        <dbReference type="Proteomes" id="UP001580928"/>
    </source>
</evidence>
<sequence length="341" mass="39817">MIKVDETTLKKFVVHKIGSEESRSVLSNQLWPQGDEDSEIILKKLLLNPFLNHASTYEFTHEVNIEYNVLFGLAKSILNGGDFIESSKSIAQHLISASKHANINDGDLFVAEFDGVELNGNYVQALGIYKFEEKENFLETNVVDRRSVIDRRKGLSSRKPDKACLILFTEEPFTLLILDNNSKSTDYWQNEFIKHRSKNDFVNNTTDFLTITKNYITEQIGNDFEVSKADQIDLLNRSVDYFKKNETFVKDEFEESVFNDASVIDSFRRYDERYKQEHELEMDDNFQISAQAVKKQQRVFKSVLKLDKNFHVYIHGNRDLIERGVDDNGRKYYKIYYEEES</sequence>
<reference evidence="1 2" key="1">
    <citation type="submission" date="2024-04" db="EMBL/GenBank/DDBJ databases">
        <title>Albibacterium profundi sp. nov., isolated from sediment of the Challenger Deep of Mariana Trench.</title>
        <authorList>
            <person name="Wang Y."/>
        </authorList>
    </citation>
    <scope>NUCLEOTIDE SEQUENCE [LARGE SCALE GENOMIC DNA]</scope>
    <source>
        <strain evidence="1 2">RHL897</strain>
    </source>
</reference>
<evidence type="ECO:0000313" key="1">
    <source>
        <dbReference type="EMBL" id="MFB5945463.1"/>
    </source>
</evidence>
<name>A0ABV5CD27_9SPHI</name>
<dbReference type="RefSeq" id="WP_375557003.1">
    <property type="nucleotide sequence ID" value="NZ_JBBVGT010000002.1"/>
</dbReference>
<gene>
    <name evidence="1" type="ORF">WKR92_06440</name>
</gene>
<accession>A0ABV5CD27</accession>
<keyword evidence="2" id="KW-1185">Reference proteome</keyword>
<dbReference type="EMBL" id="JBBVGT010000002">
    <property type="protein sequence ID" value="MFB5945463.1"/>
    <property type="molecule type" value="Genomic_DNA"/>
</dbReference>
<comment type="caution">
    <text evidence="1">The sequence shown here is derived from an EMBL/GenBank/DDBJ whole genome shotgun (WGS) entry which is preliminary data.</text>
</comment>